<keyword evidence="3" id="KW-1185">Reference proteome</keyword>
<evidence type="ECO:0000256" key="1">
    <source>
        <dbReference type="SAM" id="MobiDB-lite"/>
    </source>
</evidence>
<evidence type="ECO:0000313" key="3">
    <source>
        <dbReference type="Proteomes" id="UP000024404"/>
    </source>
</evidence>
<feature type="compositionally biased region" description="Acidic residues" evidence="1">
    <location>
        <begin position="24"/>
        <end position="36"/>
    </location>
</feature>
<feature type="compositionally biased region" description="Polar residues" evidence="1">
    <location>
        <begin position="1"/>
        <end position="15"/>
    </location>
</feature>
<name>A0A8R1XT76_ONCVO</name>
<feature type="region of interest" description="Disordered" evidence="1">
    <location>
        <begin position="1"/>
        <end position="73"/>
    </location>
</feature>
<proteinExistence type="predicted"/>
<dbReference type="Proteomes" id="UP000024404">
    <property type="component" value="Unassembled WGS sequence"/>
</dbReference>
<reference evidence="3" key="1">
    <citation type="submission" date="2013-10" db="EMBL/GenBank/DDBJ databases">
        <title>Genome sequencing of Onchocerca volvulus.</title>
        <authorList>
            <person name="Cotton J."/>
            <person name="Tsai J."/>
            <person name="Stanley E."/>
            <person name="Tracey A."/>
            <person name="Holroyd N."/>
            <person name="Lustigman S."/>
            <person name="Berriman M."/>
        </authorList>
    </citation>
    <scope>NUCLEOTIDE SEQUENCE</scope>
</reference>
<dbReference type="AlphaFoldDB" id="A0A8R1XT76"/>
<evidence type="ECO:0000313" key="2">
    <source>
        <dbReference type="EnsemblMetazoa" id="OVOC3173.1"/>
    </source>
</evidence>
<dbReference type="OMA" id="KSEKPEM"/>
<dbReference type="EnsemblMetazoa" id="OVOC3173.1">
    <property type="protein sequence ID" value="OVOC3173.1"/>
    <property type="gene ID" value="WBGene00239982"/>
</dbReference>
<sequence>GSDKPISSTNHISKLSEQKALTLEDTDEVEIDEETEVASFPTKSEKLDIGEFKNAESDISDNDTAEPLPPSDEKQNFEENFRNMNVSVKNLIIFKKKKKPKRKISN</sequence>
<reference evidence="2" key="2">
    <citation type="submission" date="2022-06" db="UniProtKB">
        <authorList>
            <consortium name="EnsemblMetazoa"/>
        </authorList>
    </citation>
    <scope>IDENTIFICATION</scope>
</reference>
<feature type="compositionally biased region" description="Basic and acidic residues" evidence="1">
    <location>
        <begin position="43"/>
        <end position="56"/>
    </location>
</feature>
<accession>A0A8R1XT76</accession>
<dbReference type="EMBL" id="CMVM020000079">
    <property type="status" value="NOT_ANNOTATED_CDS"/>
    <property type="molecule type" value="Genomic_DNA"/>
</dbReference>
<organism evidence="2 3">
    <name type="scientific">Onchocerca volvulus</name>
    <dbReference type="NCBI Taxonomy" id="6282"/>
    <lineage>
        <taxon>Eukaryota</taxon>
        <taxon>Metazoa</taxon>
        <taxon>Ecdysozoa</taxon>
        <taxon>Nematoda</taxon>
        <taxon>Chromadorea</taxon>
        <taxon>Rhabditida</taxon>
        <taxon>Spirurina</taxon>
        <taxon>Spiruromorpha</taxon>
        <taxon>Filarioidea</taxon>
        <taxon>Onchocercidae</taxon>
        <taxon>Onchocerca</taxon>
    </lineage>
</organism>
<protein>
    <submittedName>
        <fullName evidence="2">Uncharacterized protein</fullName>
    </submittedName>
</protein>